<reference evidence="15" key="2">
    <citation type="journal article" date="2023" name="IMA Fungus">
        <title>Comparative genomic study of the Penicillium genus elucidates a diverse pangenome and 15 lateral gene transfer events.</title>
        <authorList>
            <person name="Petersen C."/>
            <person name="Sorensen T."/>
            <person name="Nielsen M.R."/>
            <person name="Sondergaard T.E."/>
            <person name="Sorensen J.L."/>
            <person name="Fitzpatrick D.A."/>
            <person name="Frisvad J.C."/>
            <person name="Nielsen K.L."/>
        </authorList>
    </citation>
    <scope>NUCLEOTIDE SEQUENCE</scope>
    <source>
        <strain evidence="15">IBT 29677</strain>
    </source>
</reference>
<dbReference type="PANTHER" id="PTHR24223">
    <property type="entry name" value="ATP-BINDING CASSETTE SUB-FAMILY C"/>
    <property type="match status" value="1"/>
</dbReference>
<dbReference type="AlphaFoldDB" id="A0A9W9W6Q5"/>
<feature type="domain" description="ABC transporter" evidence="13">
    <location>
        <begin position="831"/>
        <end position="1080"/>
    </location>
</feature>
<keyword evidence="10" id="KW-0325">Glycoprotein</keyword>
<comment type="caution">
    <text evidence="15">The sequence shown here is derived from an EMBL/GenBank/DDBJ whole genome shotgun (WGS) entry which is preliminary data.</text>
</comment>
<dbReference type="InterPro" id="IPR011527">
    <property type="entry name" value="ABC1_TM_dom"/>
</dbReference>
<dbReference type="GeneID" id="81367951"/>
<feature type="transmembrane region" description="Helical" evidence="12">
    <location>
        <begin position="66"/>
        <end position="87"/>
    </location>
</feature>
<dbReference type="GO" id="GO:0140359">
    <property type="term" value="F:ABC-type transporter activity"/>
    <property type="evidence" value="ECO:0007669"/>
    <property type="project" value="InterPro"/>
</dbReference>
<dbReference type="Proteomes" id="UP001147747">
    <property type="component" value="Unassembled WGS sequence"/>
</dbReference>
<dbReference type="PROSITE" id="PS50929">
    <property type="entry name" value="ABC_TM1F"/>
    <property type="match status" value="2"/>
</dbReference>
<dbReference type="InterPro" id="IPR003593">
    <property type="entry name" value="AAA+_ATPase"/>
</dbReference>
<evidence type="ECO:0000256" key="2">
    <source>
        <dbReference type="ARBA" id="ARBA00009726"/>
    </source>
</evidence>
<feature type="domain" description="ABC transmembrane type-1" evidence="14">
    <location>
        <begin position="1"/>
        <end position="213"/>
    </location>
</feature>
<feature type="compositionally biased region" description="Basic and acidic residues" evidence="11">
    <location>
        <begin position="480"/>
        <end position="502"/>
    </location>
</feature>
<feature type="transmembrane region" description="Helical" evidence="12">
    <location>
        <begin position="582"/>
        <end position="609"/>
    </location>
</feature>
<dbReference type="CDD" id="cd03250">
    <property type="entry name" value="ABCC_MRP_domain1"/>
    <property type="match status" value="1"/>
</dbReference>
<evidence type="ECO:0008006" key="17">
    <source>
        <dbReference type="Google" id="ProtNLM"/>
    </source>
</evidence>
<dbReference type="PROSITE" id="PS50893">
    <property type="entry name" value="ABC_TRANSPORTER_2"/>
    <property type="match status" value="2"/>
</dbReference>
<feature type="transmembrane region" description="Helical" evidence="12">
    <location>
        <begin position="189"/>
        <end position="207"/>
    </location>
</feature>
<evidence type="ECO:0000313" key="16">
    <source>
        <dbReference type="Proteomes" id="UP001147747"/>
    </source>
</evidence>
<accession>A0A9W9W6Q5</accession>
<evidence type="ECO:0000313" key="15">
    <source>
        <dbReference type="EMBL" id="KAJ5404463.1"/>
    </source>
</evidence>
<evidence type="ECO:0000256" key="4">
    <source>
        <dbReference type="ARBA" id="ARBA00022475"/>
    </source>
</evidence>
<dbReference type="EMBL" id="JAPZBU010000005">
    <property type="protein sequence ID" value="KAJ5404463.1"/>
    <property type="molecule type" value="Genomic_DNA"/>
</dbReference>
<dbReference type="CDD" id="cd18580">
    <property type="entry name" value="ABC_6TM_ABCC_D2"/>
    <property type="match status" value="1"/>
</dbReference>
<keyword evidence="7" id="KW-0067">ATP-binding</keyword>
<feature type="domain" description="ABC transmembrane type-1" evidence="14">
    <location>
        <begin position="547"/>
        <end position="825"/>
    </location>
</feature>
<dbReference type="GO" id="GO:0016887">
    <property type="term" value="F:ATP hydrolysis activity"/>
    <property type="evidence" value="ECO:0007669"/>
    <property type="project" value="InterPro"/>
</dbReference>
<dbReference type="RefSeq" id="XP_056491705.1">
    <property type="nucleotide sequence ID" value="XM_056628971.1"/>
</dbReference>
<feature type="domain" description="ABC transporter" evidence="13">
    <location>
        <begin position="262"/>
        <end position="489"/>
    </location>
</feature>
<dbReference type="InterPro" id="IPR044726">
    <property type="entry name" value="ABCC_6TM_D2"/>
</dbReference>
<dbReference type="InterPro" id="IPR050173">
    <property type="entry name" value="ABC_transporter_C-like"/>
</dbReference>
<evidence type="ECO:0000256" key="9">
    <source>
        <dbReference type="ARBA" id="ARBA00023136"/>
    </source>
</evidence>
<evidence type="ECO:0000256" key="12">
    <source>
        <dbReference type="SAM" id="Phobius"/>
    </source>
</evidence>
<dbReference type="SUPFAM" id="SSF90123">
    <property type="entry name" value="ABC transporter transmembrane region"/>
    <property type="match status" value="2"/>
</dbReference>
<name>A0A9W9W6Q5_9EURO</name>
<evidence type="ECO:0000256" key="3">
    <source>
        <dbReference type="ARBA" id="ARBA00022448"/>
    </source>
</evidence>
<dbReference type="InterPro" id="IPR003439">
    <property type="entry name" value="ABC_transporter-like_ATP-bd"/>
</dbReference>
<dbReference type="PANTHER" id="PTHR24223:SF404">
    <property type="entry name" value="ABC MULTIDRUG TRANSPORTER (EUROFUNG)-RELATED"/>
    <property type="match status" value="1"/>
</dbReference>
<gene>
    <name evidence="15" type="ORF">N7509_004334</name>
</gene>
<dbReference type="FunFam" id="3.40.50.300:FF:002145">
    <property type="entry name" value="ABC transporter (MsbA subfamily)"/>
    <property type="match status" value="1"/>
</dbReference>
<evidence type="ECO:0000256" key="8">
    <source>
        <dbReference type="ARBA" id="ARBA00022989"/>
    </source>
</evidence>
<evidence type="ECO:0000256" key="10">
    <source>
        <dbReference type="ARBA" id="ARBA00023180"/>
    </source>
</evidence>
<dbReference type="SUPFAM" id="SSF52540">
    <property type="entry name" value="P-loop containing nucleoside triphosphate hydrolases"/>
    <property type="match status" value="2"/>
</dbReference>
<reference evidence="15" key="1">
    <citation type="submission" date="2022-12" db="EMBL/GenBank/DDBJ databases">
        <authorList>
            <person name="Petersen C."/>
        </authorList>
    </citation>
    <scope>NUCLEOTIDE SEQUENCE</scope>
    <source>
        <strain evidence="15">IBT 29677</strain>
    </source>
</reference>
<dbReference type="InterPro" id="IPR027417">
    <property type="entry name" value="P-loop_NTPase"/>
</dbReference>
<keyword evidence="9 12" id="KW-0472">Membrane</keyword>
<dbReference type="Gene3D" id="1.20.1560.10">
    <property type="entry name" value="ABC transporter type 1, transmembrane domain"/>
    <property type="match status" value="2"/>
</dbReference>
<protein>
    <recommendedName>
        <fullName evidence="17">ABC transporter</fullName>
    </recommendedName>
</protein>
<keyword evidence="5 12" id="KW-0812">Transmembrane</keyword>
<feature type="region of interest" description="Disordered" evidence="11">
    <location>
        <begin position="479"/>
        <end position="502"/>
    </location>
</feature>
<keyword evidence="4" id="KW-1003">Cell membrane</keyword>
<sequence>MIRGGLISLVYRQTTKLQARDFKDKSSITLISTDVERISYRIRGIHEAWMAPIQVAIAIFLLERQLGVACLIPTVISSLAILATFPLSKTSCGAQLRWIERVQARLTVVSSMLHDMKAVKMLGISDKLFDSVSGLRREELKASERFRVLILWQIAISNLPLTLAPYATFVIFSLIAVTTGGDSLFSNRTFTSLSLISLMTSPLLIFVHTLPGLWQSVGCFDRIEKYCAQVPLDEDSEFLLGADGIELQSNTGSSTRSAGTVLELHDASFSWSDDSEPVLRDFNIYLRKGMITAIIGSVGSGKSTFLESILGETVLQRGSISPFNSTVAYCPQTPWIMNDTIRANITGPASYDEKWYNFVIWACALETDLQSIPGGDLSIAGTSGITLSGGQKQRISLARAVYSRAAVLVLDDVFSGLDTRSVAAISSRLLSVDGHFRKAGRTVVLATHNNRILPLTDEILMLDNGRLSRAGAYEQLRSMIPEDSRGQRTEESETQRSPTDKPIEMNSVSRMLQAVPENDADANMVRRDGSWSVYVFYFQSAGWIVVITVGLCVALYGFSEQFSTVWLQQWSNANDSHPNQRIGFYIGIYSFIFVLSLTTLMIGAWGLFVKAINNTGLTMHSHLLSVTLRAPFSFFQKVDAGLTTNSQDLELIDLDLPNESINSALALASCVVELVILCAMGKYLTVTVPILAVILFFVQGYYLRTSRQVRLLDIETKAPLLTHLVETMQGISVIRAMRWQKPFQSRLNILLNQSQQPFYMLFCIQQWLQLVLDCIVMALAVILVTLVVSLKDKFSPGAIGVALNLILSFNLDLMQLIQSWTKLETSIGAVSRIQDFMENTPSEDQDQRRIEPLSLPPVLQDLSLAIRSGEKVAVCGPSGSGKTSLILGLLQMIELEQGNIEIDGIDLSTLPCGAVRSRINVVPQEPFFMPGTLRFNLDRGFENSPISDSTLIRSLEAVGLWKKVCDNTPGGGELDQQLSVSDWSVGERQLLALARAMVMKSPILVLDEATSSVDWETEATMQSIIEGEFASQTVISVIHRLRYIEKFDRVALMRHGRLVEFDSPKVLLEGPSEFQAFYRAKHAE</sequence>
<comment type="similarity">
    <text evidence="2">Belongs to the ABC transporter superfamily. ABCC family. Conjugate transporter (TC 3.A.1.208) subfamily.</text>
</comment>
<keyword evidence="16" id="KW-1185">Reference proteome</keyword>
<dbReference type="SMART" id="SM00382">
    <property type="entry name" value="AAA"/>
    <property type="match status" value="2"/>
</dbReference>
<comment type="subcellular location">
    <subcellularLocation>
        <location evidence="1">Cell membrane</location>
        <topology evidence="1">Multi-pass membrane protein</topology>
    </subcellularLocation>
</comment>
<feature type="transmembrane region" description="Helical" evidence="12">
    <location>
        <begin position="794"/>
        <end position="813"/>
    </location>
</feature>
<keyword evidence="3" id="KW-0813">Transport</keyword>
<dbReference type="GO" id="GO:0005524">
    <property type="term" value="F:ATP binding"/>
    <property type="evidence" value="ECO:0007669"/>
    <property type="project" value="UniProtKB-KW"/>
</dbReference>
<dbReference type="GO" id="GO:0005886">
    <property type="term" value="C:plasma membrane"/>
    <property type="evidence" value="ECO:0007669"/>
    <property type="project" value="UniProtKB-SubCell"/>
</dbReference>
<evidence type="ECO:0000256" key="1">
    <source>
        <dbReference type="ARBA" id="ARBA00004651"/>
    </source>
</evidence>
<dbReference type="PROSITE" id="PS00211">
    <property type="entry name" value="ABC_TRANSPORTER_1"/>
    <property type="match status" value="1"/>
</dbReference>
<feature type="transmembrane region" description="Helical" evidence="12">
    <location>
        <begin position="683"/>
        <end position="703"/>
    </location>
</feature>
<evidence type="ECO:0000256" key="7">
    <source>
        <dbReference type="ARBA" id="ARBA00022840"/>
    </source>
</evidence>
<dbReference type="InterPro" id="IPR036640">
    <property type="entry name" value="ABC1_TM_sf"/>
</dbReference>
<dbReference type="Pfam" id="PF00005">
    <property type="entry name" value="ABC_tran"/>
    <property type="match status" value="2"/>
</dbReference>
<keyword evidence="8 12" id="KW-1133">Transmembrane helix</keyword>
<proteinExistence type="inferred from homology"/>
<feature type="transmembrane region" description="Helical" evidence="12">
    <location>
        <begin position="534"/>
        <end position="558"/>
    </location>
</feature>
<evidence type="ECO:0000256" key="5">
    <source>
        <dbReference type="ARBA" id="ARBA00022692"/>
    </source>
</evidence>
<keyword evidence="6" id="KW-0547">Nucleotide-binding</keyword>
<feature type="transmembrane region" description="Helical" evidence="12">
    <location>
        <begin position="767"/>
        <end position="788"/>
    </location>
</feature>
<dbReference type="Gene3D" id="3.40.50.300">
    <property type="entry name" value="P-loop containing nucleotide triphosphate hydrolases"/>
    <property type="match status" value="2"/>
</dbReference>
<dbReference type="Pfam" id="PF00664">
    <property type="entry name" value="ABC_membrane"/>
    <property type="match status" value="1"/>
</dbReference>
<evidence type="ECO:0000256" key="11">
    <source>
        <dbReference type="SAM" id="MobiDB-lite"/>
    </source>
</evidence>
<dbReference type="FunFam" id="1.20.1560.10:FF:000066">
    <property type="entry name" value="ABC multidrug transporter (Eurofung)"/>
    <property type="match status" value="1"/>
</dbReference>
<evidence type="ECO:0000259" key="14">
    <source>
        <dbReference type="PROSITE" id="PS50929"/>
    </source>
</evidence>
<dbReference type="InterPro" id="IPR017871">
    <property type="entry name" value="ABC_transporter-like_CS"/>
</dbReference>
<feature type="transmembrane region" description="Helical" evidence="12">
    <location>
        <begin position="149"/>
        <end position="177"/>
    </location>
</feature>
<organism evidence="15 16">
    <name type="scientific">Penicillium cosmopolitanum</name>
    <dbReference type="NCBI Taxonomy" id="1131564"/>
    <lineage>
        <taxon>Eukaryota</taxon>
        <taxon>Fungi</taxon>
        <taxon>Dikarya</taxon>
        <taxon>Ascomycota</taxon>
        <taxon>Pezizomycotina</taxon>
        <taxon>Eurotiomycetes</taxon>
        <taxon>Eurotiomycetidae</taxon>
        <taxon>Eurotiales</taxon>
        <taxon>Aspergillaceae</taxon>
        <taxon>Penicillium</taxon>
    </lineage>
</organism>
<evidence type="ECO:0000259" key="13">
    <source>
        <dbReference type="PROSITE" id="PS50893"/>
    </source>
</evidence>
<evidence type="ECO:0000256" key="6">
    <source>
        <dbReference type="ARBA" id="ARBA00022741"/>
    </source>
</evidence>
<dbReference type="OrthoDB" id="6500128at2759"/>